<evidence type="ECO:0000256" key="4">
    <source>
        <dbReference type="ARBA" id="ARBA00012146"/>
    </source>
</evidence>
<dbReference type="GO" id="GO:0006796">
    <property type="term" value="P:phosphate-containing compound metabolic process"/>
    <property type="evidence" value="ECO:0007669"/>
    <property type="project" value="InterPro"/>
</dbReference>
<dbReference type="Proteomes" id="UP000770661">
    <property type="component" value="Unassembled WGS sequence"/>
</dbReference>
<evidence type="ECO:0000256" key="5">
    <source>
        <dbReference type="ARBA" id="ARBA00022490"/>
    </source>
</evidence>
<keyword evidence="13" id="KW-1185">Reference proteome</keyword>
<sequence length="447" mass="49100">MLRASVGGRGWAAAVVLMVVVWPALHGSPRNSLTMVSPRGNRTTWWTRGSVGTWQPQHVWQPSAARLPIKVRITTKIKAPKRRYPFPHPDTYSRPEIEAGPGTVKGQGSCLTCGLSSISYNNRGHNQVGPVHHRVTVWPHSVSQNSRVNVTTIEKGVPNTKSYLIYFEKDNVPVSPFHDIPLFANEGNKIFNMVVEVPRWTNAKMEIATKDPLNPIKQDVKKGKLRFVANVFPTTATCGKHGALPSSESKKLSTMYTVTWEDPSHMDEATGCKGDNDPIDVCEIGYRVAKRGEVLQVKILGAIALIDEGETDWKLIVIDVNDPLAPDLSDIGDLAKHMPGFMNATVEWFKIYKIPDGKPENQFAFNGKPKDRDFAIGVIMETHEAWQRLVQGTSDAGGLSTKCVTVPTAASQMSSVEAAEVVDGSPATGPGQPVDPKVDLWHYVSLK</sequence>
<name>A0A8J4XUB3_CHIOP</name>
<evidence type="ECO:0000256" key="10">
    <source>
        <dbReference type="ARBA" id="ARBA00040300"/>
    </source>
</evidence>
<evidence type="ECO:0000256" key="8">
    <source>
        <dbReference type="ARBA" id="ARBA00022842"/>
    </source>
</evidence>
<evidence type="ECO:0000256" key="9">
    <source>
        <dbReference type="ARBA" id="ARBA00032535"/>
    </source>
</evidence>
<dbReference type="AlphaFoldDB" id="A0A8J4XUB3"/>
<accession>A0A8J4XUB3</accession>
<feature type="signal peptide" evidence="11">
    <location>
        <begin position="1"/>
        <end position="27"/>
    </location>
</feature>
<evidence type="ECO:0000256" key="7">
    <source>
        <dbReference type="ARBA" id="ARBA00022801"/>
    </source>
</evidence>
<dbReference type="PANTHER" id="PTHR10286">
    <property type="entry name" value="INORGANIC PYROPHOSPHATASE"/>
    <property type="match status" value="1"/>
</dbReference>
<keyword evidence="8" id="KW-0460">Magnesium</keyword>
<evidence type="ECO:0000256" key="11">
    <source>
        <dbReference type="SAM" id="SignalP"/>
    </source>
</evidence>
<keyword evidence="5" id="KW-0963">Cytoplasm</keyword>
<dbReference type="InterPro" id="IPR008162">
    <property type="entry name" value="Pyrophosphatase"/>
</dbReference>
<dbReference type="Pfam" id="PF00719">
    <property type="entry name" value="Pyrophosphatase"/>
    <property type="match status" value="1"/>
</dbReference>
<dbReference type="Gene3D" id="3.90.80.10">
    <property type="entry name" value="Inorganic pyrophosphatase"/>
    <property type="match status" value="1"/>
</dbReference>
<dbReference type="GO" id="GO:0004427">
    <property type="term" value="F:inorganic diphosphate phosphatase activity"/>
    <property type="evidence" value="ECO:0007669"/>
    <property type="project" value="UniProtKB-EC"/>
</dbReference>
<evidence type="ECO:0000256" key="6">
    <source>
        <dbReference type="ARBA" id="ARBA00022723"/>
    </source>
</evidence>
<evidence type="ECO:0000313" key="13">
    <source>
        <dbReference type="Proteomes" id="UP000770661"/>
    </source>
</evidence>
<proteinExistence type="inferred from homology"/>
<comment type="caution">
    <text evidence="12">The sequence shown here is derived from an EMBL/GenBank/DDBJ whole genome shotgun (WGS) entry which is preliminary data.</text>
</comment>
<protein>
    <recommendedName>
        <fullName evidence="10">Inorganic pyrophosphatase</fullName>
        <ecNumber evidence="4">3.6.1.1</ecNumber>
    </recommendedName>
    <alternativeName>
        <fullName evidence="9">Pyrophosphate phospho-hydrolase</fullName>
    </alternativeName>
</protein>
<keyword evidence="11" id="KW-0732">Signal</keyword>
<dbReference type="GO" id="GO:0000287">
    <property type="term" value="F:magnesium ion binding"/>
    <property type="evidence" value="ECO:0007669"/>
    <property type="project" value="InterPro"/>
</dbReference>
<dbReference type="PROSITE" id="PS00387">
    <property type="entry name" value="PPASE"/>
    <property type="match status" value="1"/>
</dbReference>
<dbReference type="InterPro" id="IPR036649">
    <property type="entry name" value="Pyrophosphatase_sf"/>
</dbReference>
<comment type="cofactor">
    <cofactor evidence="1">
        <name>Mg(2+)</name>
        <dbReference type="ChEBI" id="CHEBI:18420"/>
    </cofactor>
</comment>
<comment type="subcellular location">
    <subcellularLocation>
        <location evidence="2">Cytoplasm</location>
    </subcellularLocation>
</comment>
<dbReference type="EMBL" id="JACEEZ010020373">
    <property type="protein sequence ID" value="KAG0714621.1"/>
    <property type="molecule type" value="Genomic_DNA"/>
</dbReference>
<evidence type="ECO:0000256" key="2">
    <source>
        <dbReference type="ARBA" id="ARBA00004496"/>
    </source>
</evidence>
<reference evidence="12" key="1">
    <citation type="submission" date="2020-07" db="EMBL/GenBank/DDBJ databases">
        <title>The High-quality genome of the commercially important snow crab, Chionoecetes opilio.</title>
        <authorList>
            <person name="Jeong J.-H."/>
            <person name="Ryu S."/>
        </authorList>
    </citation>
    <scope>NUCLEOTIDE SEQUENCE</scope>
    <source>
        <strain evidence="12">MADBK_172401_WGS</strain>
        <tissue evidence="12">Digestive gland</tissue>
    </source>
</reference>
<keyword evidence="7" id="KW-0378">Hydrolase</keyword>
<dbReference type="EC" id="3.6.1.1" evidence="4"/>
<comment type="similarity">
    <text evidence="3">Belongs to the PPase family.</text>
</comment>
<evidence type="ECO:0000256" key="1">
    <source>
        <dbReference type="ARBA" id="ARBA00001946"/>
    </source>
</evidence>
<organism evidence="12 13">
    <name type="scientific">Chionoecetes opilio</name>
    <name type="common">Atlantic snow crab</name>
    <name type="synonym">Cancer opilio</name>
    <dbReference type="NCBI Taxonomy" id="41210"/>
    <lineage>
        <taxon>Eukaryota</taxon>
        <taxon>Metazoa</taxon>
        <taxon>Ecdysozoa</taxon>
        <taxon>Arthropoda</taxon>
        <taxon>Crustacea</taxon>
        <taxon>Multicrustacea</taxon>
        <taxon>Malacostraca</taxon>
        <taxon>Eumalacostraca</taxon>
        <taxon>Eucarida</taxon>
        <taxon>Decapoda</taxon>
        <taxon>Pleocyemata</taxon>
        <taxon>Brachyura</taxon>
        <taxon>Eubrachyura</taxon>
        <taxon>Majoidea</taxon>
        <taxon>Majidae</taxon>
        <taxon>Chionoecetes</taxon>
    </lineage>
</organism>
<dbReference type="OrthoDB" id="1608002at2759"/>
<dbReference type="CDD" id="cd00412">
    <property type="entry name" value="pyrophosphatase"/>
    <property type="match status" value="1"/>
</dbReference>
<keyword evidence="6" id="KW-0479">Metal-binding</keyword>
<feature type="chain" id="PRO_5035325018" description="Inorganic pyrophosphatase" evidence="11">
    <location>
        <begin position="28"/>
        <end position="447"/>
    </location>
</feature>
<evidence type="ECO:0000256" key="3">
    <source>
        <dbReference type="ARBA" id="ARBA00006220"/>
    </source>
</evidence>
<dbReference type="FunFam" id="3.90.80.10:FF:000004">
    <property type="entry name" value="Inorganic pyrophosphatase"/>
    <property type="match status" value="1"/>
</dbReference>
<gene>
    <name evidence="12" type="primary">Nurf-38</name>
    <name evidence="12" type="ORF">GWK47_013741</name>
</gene>
<dbReference type="GO" id="GO:0005737">
    <property type="term" value="C:cytoplasm"/>
    <property type="evidence" value="ECO:0007669"/>
    <property type="project" value="UniProtKB-SubCell"/>
</dbReference>
<dbReference type="SUPFAM" id="SSF50324">
    <property type="entry name" value="Inorganic pyrophosphatase"/>
    <property type="match status" value="1"/>
</dbReference>
<evidence type="ECO:0000313" key="12">
    <source>
        <dbReference type="EMBL" id="KAG0714621.1"/>
    </source>
</evidence>